<protein>
    <submittedName>
        <fullName evidence="5">Low specificity L-threonine aldolase</fullName>
        <ecNumber evidence="5">4.1.2.48</ecNumber>
    </submittedName>
</protein>
<keyword evidence="3" id="KW-0663">Pyridoxal phosphate</keyword>
<dbReference type="EMBL" id="UGYW01000002">
    <property type="protein sequence ID" value="SUJ04017.1"/>
    <property type="molecule type" value="Genomic_DNA"/>
</dbReference>
<evidence type="ECO:0000256" key="3">
    <source>
        <dbReference type="ARBA" id="ARBA00022898"/>
    </source>
</evidence>
<dbReference type="Gene3D" id="3.90.1150.10">
    <property type="entry name" value="Aspartate Aminotransferase, domain 1"/>
    <property type="match status" value="1"/>
</dbReference>
<dbReference type="Gene3D" id="3.40.640.10">
    <property type="entry name" value="Type I PLP-dependent aspartate aminotransferase-like (Major domain)"/>
    <property type="match status" value="1"/>
</dbReference>
<reference evidence="5 6" key="1">
    <citation type="submission" date="2018-06" db="EMBL/GenBank/DDBJ databases">
        <authorList>
            <consortium name="Pathogen Informatics"/>
            <person name="Doyle S."/>
        </authorList>
    </citation>
    <scope>NUCLEOTIDE SEQUENCE [LARGE SCALE GENOMIC DNA]</scope>
    <source>
        <strain evidence="5 6">NCTC11388</strain>
    </source>
</reference>
<evidence type="ECO:0000313" key="5">
    <source>
        <dbReference type="EMBL" id="SUJ04017.1"/>
    </source>
</evidence>
<gene>
    <name evidence="5" type="primary">ltaE</name>
    <name evidence="5" type="ORF">NCTC11388_01338</name>
</gene>
<keyword evidence="5" id="KW-0456">Lyase</keyword>
<name>A0A380BPU8_SPHSI</name>
<dbReference type="InterPro" id="IPR015424">
    <property type="entry name" value="PyrdxlP-dep_Trfase"/>
</dbReference>
<dbReference type="PANTHER" id="PTHR48097">
    <property type="entry name" value="L-THREONINE ALDOLASE-RELATED"/>
    <property type="match status" value="1"/>
</dbReference>
<dbReference type="InterPro" id="IPR015422">
    <property type="entry name" value="PyrdxlP-dep_Trfase_small"/>
</dbReference>
<dbReference type="SUPFAM" id="SSF53383">
    <property type="entry name" value="PLP-dependent transferases"/>
    <property type="match status" value="1"/>
</dbReference>
<feature type="domain" description="Aromatic amino acid beta-eliminating lyase/threonine aldolase" evidence="4">
    <location>
        <begin position="30"/>
        <end position="288"/>
    </location>
</feature>
<comment type="similarity">
    <text evidence="2">Belongs to the threonine aldolase family.</text>
</comment>
<dbReference type="GO" id="GO:0016829">
    <property type="term" value="F:lyase activity"/>
    <property type="evidence" value="ECO:0007669"/>
    <property type="project" value="UniProtKB-KW"/>
</dbReference>
<accession>A0A380BPU8</accession>
<evidence type="ECO:0000259" key="4">
    <source>
        <dbReference type="Pfam" id="PF01212"/>
    </source>
</evidence>
<dbReference type="InterPro" id="IPR001597">
    <property type="entry name" value="ArAA_b-elim_lyase/Thr_aldolase"/>
</dbReference>
<organism evidence="5 6">
    <name type="scientific">Sphingobacterium spiritivorum</name>
    <name type="common">Flavobacterium spiritivorum</name>
    <dbReference type="NCBI Taxonomy" id="258"/>
    <lineage>
        <taxon>Bacteria</taxon>
        <taxon>Pseudomonadati</taxon>
        <taxon>Bacteroidota</taxon>
        <taxon>Sphingobacteriia</taxon>
        <taxon>Sphingobacteriales</taxon>
        <taxon>Sphingobacteriaceae</taxon>
        <taxon>Sphingobacterium</taxon>
    </lineage>
</organism>
<dbReference type="EC" id="4.1.2.48" evidence="5"/>
<dbReference type="InterPro" id="IPR015421">
    <property type="entry name" value="PyrdxlP-dep_Trfase_major"/>
</dbReference>
<dbReference type="Pfam" id="PF01212">
    <property type="entry name" value="Beta_elim_lyase"/>
    <property type="match status" value="1"/>
</dbReference>
<evidence type="ECO:0000313" key="6">
    <source>
        <dbReference type="Proteomes" id="UP000254893"/>
    </source>
</evidence>
<dbReference type="RefSeq" id="WP_115169551.1">
    <property type="nucleotide sequence ID" value="NZ_UGYW01000002.1"/>
</dbReference>
<sequence length="343" mass="38300">MYSFKNDYSEGAHPHIIDQLVRTNLIQQNGYGGDDYCIEAKEILRRELENPDAAVYFVSGGTQANLISIASLLRTHEAVISATTGHIFANETGAIESTGHKVIAVDKSDGKLEPADIERVLSVHSLAPHMVKPRLVYISNSTEIGTHYTKTELQQLSVCCRKNSLLLYMDGARLGHALTAAENDLTLADISRLTDIFYIGATKNGGLLGEAIVLPDPTLHPEFDFVIKQKGGLLSKGRLLGIQFMELFRDGLYFSLAQHANAMAMKIAHAVKECKYDMLTVSFTNQIFPILPLHVIEELSTKYDFYVWKQIDESHSAVRLITSWATEEYYVDEFIKDLKRISS</sequence>
<evidence type="ECO:0000256" key="1">
    <source>
        <dbReference type="ARBA" id="ARBA00001933"/>
    </source>
</evidence>
<dbReference type="Proteomes" id="UP000254893">
    <property type="component" value="Unassembled WGS sequence"/>
</dbReference>
<dbReference type="GO" id="GO:0006520">
    <property type="term" value="P:amino acid metabolic process"/>
    <property type="evidence" value="ECO:0007669"/>
    <property type="project" value="InterPro"/>
</dbReference>
<proteinExistence type="inferred from homology"/>
<dbReference type="PANTHER" id="PTHR48097:SF5">
    <property type="entry name" value="LOW SPECIFICITY L-THREONINE ALDOLASE"/>
    <property type="match status" value="1"/>
</dbReference>
<comment type="cofactor">
    <cofactor evidence="1">
        <name>pyridoxal 5'-phosphate</name>
        <dbReference type="ChEBI" id="CHEBI:597326"/>
    </cofactor>
</comment>
<evidence type="ECO:0000256" key="2">
    <source>
        <dbReference type="ARBA" id="ARBA00006966"/>
    </source>
</evidence>
<dbReference type="AlphaFoldDB" id="A0A380BPU8"/>